<dbReference type="AlphaFoldDB" id="T1AMG3"/>
<feature type="domain" description="Peptidase S53" evidence="1">
    <location>
        <begin position="1"/>
        <end position="130"/>
    </location>
</feature>
<dbReference type="GO" id="GO:0008240">
    <property type="term" value="F:tripeptidyl-peptidase activity"/>
    <property type="evidence" value="ECO:0007669"/>
    <property type="project" value="TreeGrafter"/>
</dbReference>
<evidence type="ECO:0000313" key="2">
    <source>
        <dbReference type="EMBL" id="EQD57648.1"/>
    </source>
</evidence>
<dbReference type="PANTHER" id="PTHR14218">
    <property type="entry name" value="PROTEASE S8 TRIPEPTIDYL PEPTIDASE I CLN2"/>
    <property type="match status" value="1"/>
</dbReference>
<dbReference type="PROSITE" id="PS51695">
    <property type="entry name" value="SEDOLISIN"/>
    <property type="match status" value="1"/>
</dbReference>
<dbReference type="PANTHER" id="PTHR14218:SF15">
    <property type="entry name" value="TRIPEPTIDYL-PEPTIDASE 1"/>
    <property type="match status" value="1"/>
</dbReference>
<proteinExistence type="predicted"/>
<evidence type="ECO:0000259" key="1">
    <source>
        <dbReference type="PROSITE" id="PS51695"/>
    </source>
</evidence>
<dbReference type="InterPro" id="IPR036852">
    <property type="entry name" value="Peptidase_S8/S53_dom_sf"/>
</dbReference>
<reference evidence="2" key="1">
    <citation type="submission" date="2013-08" db="EMBL/GenBank/DDBJ databases">
        <authorList>
            <person name="Mendez C."/>
            <person name="Richter M."/>
            <person name="Ferrer M."/>
            <person name="Sanchez J."/>
        </authorList>
    </citation>
    <scope>NUCLEOTIDE SEQUENCE</scope>
</reference>
<feature type="non-terminal residue" evidence="2">
    <location>
        <position position="1"/>
    </location>
</feature>
<comment type="caution">
    <text evidence="2">The sequence shown here is derived from an EMBL/GenBank/DDBJ whole genome shotgun (WGS) entry which is preliminary data.</text>
</comment>
<name>T1AMG3_9ZZZZ</name>
<gene>
    <name evidence="2" type="ORF">B1B_08689</name>
</gene>
<protein>
    <submittedName>
        <fullName evidence="2">Peptidase S53 propeptide</fullName>
    </submittedName>
</protein>
<dbReference type="GO" id="GO:0006508">
    <property type="term" value="P:proteolysis"/>
    <property type="evidence" value="ECO:0007669"/>
    <property type="project" value="InterPro"/>
</dbReference>
<feature type="non-terminal residue" evidence="2">
    <location>
        <position position="179"/>
    </location>
</feature>
<organism evidence="2">
    <name type="scientific">mine drainage metagenome</name>
    <dbReference type="NCBI Taxonomy" id="410659"/>
    <lineage>
        <taxon>unclassified sequences</taxon>
        <taxon>metagenomes</taxon>
        <taxon>ecological metagenomes</taxon>
    </lineage>
</organism>
<accession>T1AMG3</accession>
<dbReference type="EMBL" id="AUZY01005695">
    <property type="protein sequence ID" value="EQD57648.1"/>
    <property type="molecule type" value="Genomic_DNA"/>
</dbReference>
<dbReference type="InterPro" id="IPR030400">
    <property type="entry name" value="Sedolisin_dom"/>
</dbReference>
<dbReference type="Gene3D" id="3.40.50.200">
    <property type="entry name" value="Peptidase S8/S53 domain"/>
    <property type="match status" value="1"/>
</dbReference>
<dbReference type="SUPFAM" id="SSF52743">
    <property type="entry name" value="Subtilisin-like"/>
    <property type="match status" value="1"/>
</dbReference>
<reference evidence="2" key="2">
    <citation type="journal article" date="2014" name="ISME J.">
        <title>Microbial stratification in low pH oxic and suboxic macroscopic growths along an acid mine drainage.</title>
        <authorList>
            <person name="Mendez-Garcia C."/>
            <person name="Mesa V."/>
            <person name="Sprenger R.R."/>
            <person name="Richter M."/>
            <person name="Diez M.S."/>
            <person name="Solano J."/>
            <person name="Bargiela R."/>
            <person name="Golyshina O.V."/>
            <person name="Manteca A."/>
            <person name="Ramos J.L."/>
            <person name="Gallego J.R."/>
            <person name="Llorente I."/>
            <person name="Martins Dos Santos V.A."/>
            <person name="Jensen O.N."/>
            <person name="Pelaez A.I."/>
            <person name="Sanchez J."/>
            <person name="Ferrer M."/>
        </authorList>
    </citation>
    <scope>NUCLEOTIDE SEQUENCE</scope>
</reference>
<dbReference type="InterPro" id="IPR050819">
    <property type="entry name" value="Tripeptidyl-peptidase_I"/>
</dbReference>
<dbReference type="GO" id="GO:0004252">
    <property type="term" value="F:serine-type endopeptidase activity"/>
    <property type="evidence" value="ECO:0007669"/>
    <property type="project" value="InterPro"/>
</dbReference>
<sequence length="179" mass="19391">GYSQHFSAPYWQQGVVNGSSRGVPDVAMIASPSTPVYVVMKGNIYDVGGTSLGTPMWAAIVAMMDQFNNRSMGNVNPLLYQIHNSSAYTGSFNQITSGDNGYYSAEPGWNPVTGLGTPHVSNLINCSRQLIQGYYSSVVFNGSGYDSSEISASLSVNYNNSLAPYKGGFYYYLQYFSSL</sequence>